<feature type="transmembrane region" description="Helical" evidence="1">
    <location>
        <begin position="20"/>
        <end position="42"/>
    </location>
</feature>
<dbReference type="EMBL" id="CP037900">
    <property type="protein sequence ID" value="QBP09727.1"/>
    <property type="molecule type" value="Genomic_DNA"/>
</dbReference>
<accession>A0A482IQ60</accession>
<evidence type="ECO:0000313" key="2">
    <source>
        <dbReference type="EMBL" id="QBP09727.1"/>
    </source>
</evidence>
<protein>
    <submittedName>
        <fullName evidence="2">Transporter suffix domain-containing protein</fullName>
    </submittedName>
</protein>
<evidence type="ECO:0000256" key="1">
    <source>
        <dbReference type="SAM" id="Phobius"/>
    </source>
</evidence>
<feature type="transmembrane region" description="Helical" evidence="1">
    <location>
        <begin position="48"/>
        <end position="71"/>
    </location>
</feature>
<organism evidence="2 3">
    <name type="scientific">Cupriavidus metallidurans</name>
    <dbReference type="NCBI Taxonomy" id="119219"/>
    <lineage>
        <taxon>Bacteria</taxon>
        <taxon>Pseudomonadati</taxon>
        <taxon>Pseudomonadota</taxon>
        <taxon>Betaproteobacteria</taxon>
        <taxon>Burkholderiales</taxon>
        <taxon>Burkholderiaceae</taxon>
        <taxon>Cupriavidus</taxon>
    </lineage>
</organism>
<dbReference type="InterPro" id="IPR047961">
    <property type="entry name" value="Transp_suffix-like"/>
</dbReference>
<gene>
    <name evidence="2" type="ORF">DDF84_008115</name>
</gene>
<dbReference type="AlphaFoldDB" id="A0A482IQ60"/>
<evidence type="ECO:0000313" key="3">
    <source>
        <dbReference type="Proteomes" id="UP000253772"/>
    </source>
</evidence>
<feature type="transmembrane region" description="Helical" evidence="1">
    <location>
        <begin position="92"/>
        <end position="114"/>
    </location>
</feature>
<keyword evidence="1" id="KW-0812">Transmembrane</keyword>
<proteinExistence type="predicted"/>
<dbReference type="OrthoDB" id="278817at2"/>
<keyword evidence="1" id="KW-0472">Membrane</keyword>
<reference evidence="2 3" key="1">
    <citation type="submission" date="2019-03" db="EMBL/GenBank/DDBJ databases">
        <title>Comparative insights into the high quality Complete genome sequence of highly metal resistant Cupriavidus metallidurans strain BS1 isolated from a gold-copper mine.</title>
        <authorList>
            <person name="Mazhar H.S."/>
            <person name="Rensing C."/>
        </authorList>
    </citation>
    <scope>NUCLEOTIDE SEQUENCE [LARGE SCALE GENOMIC DNA]</scope>
    <source>
        <strain evidence="2 3">BS1</strain>
    </source>
</reference>
<sequence>MTIPDTPAEAHAPGTWRFRAGIGVFVLAYAVWGLVPIAAFAGVSATGIATLTGGIVVVNKIMLLASIAVMGKPGFERLKALLLRRLSPPGDTVGPTRHAIGLVMFCLPLASAMFEPYVDAIWPGLRPKMWEAQLVGDLMLVASFFVLGGDFWNKFRALFTRTTRTLDDGGSGSRA</sequence>
<dbReference type="RefSeq" id="WP_024570276.1">
    <property type="nucleotide sequence ID" value="NZ_CP037900.1"/>
</dbReference>
<keyword evidence="1" id="KW-1133">Transmembrane helix</keyword>
<name>A0A482IQ60_9BURK</name>
<feature type="transmembrane region" description="Helical" evidence="1">
    <location>
        <begin position="134"/>
        <end position="152"/>
    </location>
</feature>
<dbReference type="Proteomes" id="UP000253772">
    <property type="component" value="Chromosome c1"/>
</dbReference>
<dbReference type="NCBIfam" id="NF033684">
    <property type="entry name" value="suffix_2_RND"/>
    <property type="match status" value="1"/>
</dbReference>